<feature type="domain" description="Glycosyltransferase family 28 N-terminal" evidence="2">
    <location>
        <begin position="5"/>
        <end position="69"/>
    </location>
</feature>
<keyword evidence="5" id="KW-1185">Reference proteome</keyword>
<dbReference type="Pfam" id="PF06722">
    <property type="entry name" value="EryCIII-like_C"/>
    <property type="match status" value="1"/>
</dbReference>
<feature type="domain" description="Erythromycin biosynthesis protein CIII-like C-terminal" evidence="3">
    <location>
        <begin position="273"/>
        <end position="349"/>
    </location>
</feature>
<name>A0ABP7HWE4_9ACTN</name>
<dbReference type="EMBL" id="BAAAZR010000004">
    <property type="protein sequence ID" value="GAA3804762.1"/>
    <property type="molecule type" value="Genomic_DNA"/>
</dbReference>
<dbReference type="CDD" id="cd03784">
    <property type="entry name" value="GT1_Gtf-like"/>
    <property type="match status" value="1"/>
</dbReference>
<dbReference type="Proteomes" id="UP001500888">
    <property type="component" value="Unassembled WGS sequence"/>
</dbReference>
<evidence type="ECO:0000313" key="5">
    <source>
        <dbReference type="Proteomes" id="UP001500888"/>
    </source>
</evidence>
<comment type="caution">
    <text evidence="4">The sequence shown here is derived from an EMBL/GenBank/DDBJ whole genome shotgun (WGS) entry which is preliminary data.</text>
</comment>
<dbReference type="PANTHER" id="PTHR48050:SF13">
    <property type="entry name" value="STEROL 3-BETA-GLUCOSYLTRANSFERASE UGT80A2"/>
    <property type="match status" value="1"/>
</dbReference>
<protein>
    <submittedName>
        <fullName evidence="4">Glycosyltransferase</fullName>
    </submittedName>
</protein>
<dbReference type="PANTHER" id="PTHR48050">
    <property type="entry name" value="STEROL 3-BETA-GLUCOSYLTRANSFERASE"/>
    <property type="match status" value="1"/>
</dbReference>
<evidence type="ECO:0000259" key="3">
    <source>
        <dbReference type="Pfam" id="PF06722"/>
    </source>
</evidence>
<organism evidence="4 5">
    <name type="scientific">Sphaerisporangium flaviroseum</name>
    <dbReference type="NCBI Taxonomy" id="509199"/>
    <lineage>
        <taxon>Bacteria</taxon>
        <taxon>Bacillati</taxon>
        <taxon>Actinomycetota</taxon>
        <taxon>Actinomycetes</taxon>
        <taxon>Streptosporangiales</taxon>
        <taxon>Streptosporangiaceae</taxon>
        <taxon>Sphaerisporangium</taxon>
    </lineage>
</organism>
<reference evidence="5" key="1">
    <citation type="journal article" date="2019" name="Int. J. Syst. Evol. Microbiol.">
        <title>The Global Catalogue of Microorganisms (GCM) 10K type strain sequencing project: providing services to taxonomists for standard genome sequencing and annotation.</title>
        <authorList>
            <consortium name="The Broad Institute Genomics Platform"/>
            <consortium name="The Broad Institute Genome Sequencing Center for Infectious Disease"/>
            <person name="Wu L."/>
            <person name="Ma J."/>
        </authorList>
    </citation>
    <scope>NUCLEOTIDE SEQUENCE [LARGE SCALE GENOMIC DNA]</scope>
    <source>
        <strain evidence="5">JCM 16908</strain>
    </source>
</reference>
<dbReference type="SUPFAM" id="SSF53756">
    <property type="entry name" value="UDP-Glycosyltransferase/glycogen phosphorylase"/>
    <property type="match status" value="1"/>
</dbReference>
<accession>A0ABP7HWE4</accession>
<dbReference type="Gene3D" id="3.40.50.2000">
    <property type="entry name" value="Glycogen Phosphorylase B"/>
    <property type="match status" value="2"/>
</dbReference>
<gene>
    <name evidence="4" type="ORF">GCM10022226_25810</name>
</gene>
<feature type="region of interest" description="Disordered" evidence="1">
    <location>
        <begin position="364"/>
        <end position="402"/>
    </location>
</feature>
<sequence length="451" mass="48195">MATMMLVTHGTDGDVLPFVRLGHRLRAGGHEVTLLTHAHYRDHAARAGLGFVAIDTQAAFERTLTDTPGLLDGLGWPEFYERNGLYEQMVLEFRALAERHRPGETVLVGRHTSALSVLFAAEALGAPAAWVAVAPIQVMASRAALHAYRHVLSDGLGRVRRELGLGPIADWDAWFASARLELGLWPRWFDRAGVRSPARVRLTGFPLPDDDEDDTLPEGVAELLAGPVRPVLVTGGTGRMLHPEFYTAAVEGGRLAGRPVLLVVRHRDLVPDPLPAGVTWYPRLPFRAVMPEVAAVVHHGGIGTLSRALAAGVPQVILAHGVDRPDNAERLERHGLASRLPAPRWTPGEVGLLLGKATAPHEGIAGARTPGGPARLTGANGPNRAGEPGEADGPAQADGSAEAAARIAALLGAPVPESRADAMRHRLDHLSAEQRRIVAERLRGRLAQRGS</sequence>
<proteinExistence type="predicted"/>
<evidence type="ECO:0000256" key="1">
    <source>
        <dbReference type="SAM" id="MobiDB-lite"/>
    </source>
</evidence>
<evidence type="ECO:0000313" key="4">
    <source>
        <dbReference type="EMBL" id="GAA3804762.1"/>
    </source>
</evidence>
<dbReference type="InterPro" id="IPR050426">
    <property type="entry name" value="Glycosyltransferase_28"/>
</dbReference>
<evidence type="ECO:0000259" key="2">
    <source>
        <dbReference type="Pfam" id="PF03033"/>
    </source>
</evidence>
<dbReference type="InterPro" id="IPR002213">
    <property type="entry name" value="UDP_glucos_trans"/>
</dbReference>
<dbReference type="InterPro" id="IPR004276">
    <property type="entry name" value="GlycoTrans_28_N"/>
</dbReference>
<dbReference type="Pfam" id="PF03033">
    <property type="entry name" value="Glyco_transf_28"/>
    <property type="match status" value="1"/>
</dbReference>
<dbReference type="RefSeq" id="WP_344938290.1">
    <property type="nucleotide sequence ID" value="NZ_BAAAZR010000004.1"/>
</dbReference>
<dbReference type="InterPro" id="IPR010610">
    <property type="entry name" value="EryCIII-like_C"/>
</dbReference>